<dbReference type="EMBL" id="GBXM01054958">
    <property type="protein sequence ID" value="JAH53619.1"/>
    <property type="molecule type" value="Transcribed_RNA"/>
</dbReference>
<proteinExistence type="predicted"/>
<dbReference type="AlphaFoldDB" id="A0A0E9TIV4"/>
<reference evidence="1" key="1">
    <citation type="submission" date="2014-11" db="EMBL/GenBank/DDBJ databases">
        <authorList>
            <person name="Amaro Gonzalez C."/>
        </authorList>
    </citation>
    <scope>NUCLEOTIDE SEQUENCE</scope>
</reference>
<accession>A0A0E9TIV4</accession>
<protein>
    <submittedName>
        <fullName evidence="1">Uncharacterized protein</fullName>
    </submittedName>
</protein>
<evidence type="ECO:0000313" key="1">
    <source>
        <dbReference type="EMBL" id="JAH53619.1"/>
    </source>
</evidence>
<reference evidence="1" key="2">
    <citation type="journal article" date="2015" name="Fish Shellfish Immunol.">
        <title>Early steps in the European eel (Anguilla anguilla)-Vibrio vulnificus interaction in the gills: Role of the RtxA13 toxin.</title>
        <authorList>
            <person name="Callol A."/>
            <person name="Pajuelo D."/>
            <person name="Ebbesson L."/>
            <person name="Teles M."/>
            <person name="MacKenzie S."/>
            <person name="Amaro C."/>
        </authorList>
    </citation>
    <scope>NUCLEOTIDE SEQUENCE</scope>
</reference>
<organism evidence="1">
    <name type="scientific">Anguilla anguilla</name>
    <name type="common">European freshwater eel</name>
    <name type="synonym">Muraena anguilla</name>
    <dbReference type="NCBI Taxonomy" id="7936"/>
    <lineage>
        <taxon>Eukaryota</taxon>
        <taxon>Metazoa</taxon>
        <taxon>Chordata</taxon>
        <taxon>Craniata</taxon>
        <taxon>Vertebrata</taxon>
        <taxon>Euteleostomi</taxon>
        <taxon>Actinopterygii</taxon>
        <taxon>Neopterygii</taxon>
        <taxon>Teleostei</taxon>
        <taxon>Anguilliformes</taxon>
        <taxon>Anguillidae</taxon>
        <taxon>Anguilla</taxon>
    </lineage>
</organism>
<name>A0A0E9TIV4_ANGAN</name>
<sequence>MSLSDQLLLYYTFSAVFCKTHGLKSIA</sequence>